<dbReference type="OrthoDB" id="524655at2759"/>
<accession>A0A0D2K096</accession>
<sequence length="112" mass="11450">MARAALGRALVASGGTVLAIGGATMLVSTVSMGVARAVVMEKKKKLAVSCEVCKGRAKLLCDVCAGECAVKYHPFQTLALNARTPYCVCAMCGGTGDQTCLNCLGEGVTYPS</sequence>
<evidence type="ECO:0000313" key="1">
    <source>
        <dbReference type="EMBL" id="KIZ04108.1"/>
    </source>
</evidence>
<reference evidence="1 2" key="1">
    <citation type="journal article" date="2013" name="BMC Genomics">
        <title>Reconstruction of the lipid metabolism for the microalga Monoraphidium neglectum from its genome sequence reveals characteristics suitable for biofuel production.</title>
        <authorList>
            <person name="Bogen C."/>
            <person name="Al-Dilaimi A."/>
            <person name="Albersmeier A."/>
            <person name="Wichmann J."/>
            <person name="Grundmann M."/>
            <person name="Rupp O."/>
            <person name="Lauersen K.J."/>
            <person name="Blifernez-Klassen O."/>
            <person name="Kalinowski J."/>
            <person name="Goesmann A."/>
            <person name="Mussgnug J.H."/>
            <person name="Kruse O."/>
        </authorList>
    </citation>
    <scope>NUCLEOTIDE SEQUENCE [LARGE SCALE GENOMIC DNA]</scope>
    <source>
        <strain evidence="1 2">SAG 48.87</strain>
    </source>
</reference>
<evidence type="ECO:0000313" key="2">
    <source>
        <dbReference type="Proteomes" id="UP000054498"/>
    </source>
</evidence>
<protein>
    <submittedName>
        <fullName evidence="1">Uncharacterized protein</fullName>
    </submittedName>
</protein>
<proteinExistence type="predicted"/>
<gene>
    <name evidence="1" type="ORF">MNEG_3848</name>
</gene>
<name>A0A0D2K096_9CHLO</name>
<dbReference type="Proteomes" id="UP000054498">
    <property type="component" value="Unassembled WGS sequence"/>
</dbReference>
<keyword evidence="2" id="KW-1185">Reference proteome</keyword>
<organism evidence="1 2">
    <name type="scientific">Monoraphidium neglectum</name>
    <dbReference type="NCBI Taxonomy" id="145388"/>
    <lineage>
        <taxon>Eukaryota</taxon>
        <taxon>Viridiplantae</taxon>
        <taxon>Chlorophyta</taxon>
        <taxon>core chlorophytes</taxon>
        <taxon>Chlorophyceae</taxon>
        <taxon>CS clade</taxon>
        <taxon>Sphaeropleales</taxon>
        <taxon>Selenastraceae</taxon>
        <taxon>Monoraphidium</taxon>
    </lineage>
</organism>
<dbReference type="RefSeq" id="XP_013903127.1">
    <property type="nucleotide sequence ID" value="XM_014047673.1"/>
</dbReference>
<dbReference type="KEGG" id="mng:MNEG_3848"/>
<dbReference type="EMBL" id="KK100724">
    <property type="protein sequence ID" value="KIZ04108.1"/>
    <property type="molecule type" value="Genomic_DNA"/>
</dbReference>
<dbReference type="AlphaFoldDB" id="A0A0D2K096"/>
<dbReference type="GeneID" id="25736726"/>